<reference evidence="1" key="2">
    <citation type="submission" date="2021-04" db="EMBL/GenBank/DDBJ databases">
        <authorList>
            <person name="Podell S."/>
        </authorList>
    </citation>
    <scope>NUCLEOTIDE SEQUENCE</scope>
    <source>
        <strain evidence="1">Hildebrandi</strain>
    </source>
</reference>
<dbReference type="OrthoDB" id="42583at2759"/>
<organism evidence="1 2">
    <name type="scientific">Nitzschia inconspicua</name>
    <dbReference type="NCBI Taxonomy" id="303405"/>
    <lineage>
        <taxon>Eukaryota</taxon>
        <taxon>Sar</taxon>
        <taxon>Stramenopiles</taxon>
        <taxon>Ochrophyta</taxon>
        <taxon>Bacillariophyta</taxon>
        <taxon>Bacillariophyceae</taxon>
        <taxon>Bacillariophycidae</taxon>
        <taxon>Bacillariales</taxon>
        <taxon>Bacillariaceae</taxon>
        <taxon>Nitzschia</taxon>
    </lineage>
</organism>
<evidence type="ECO:0000313" key="1">
    <source>
        <dbReference type="EMBL" id="KAG7366041.1"/>
    </source>
</evidence>
<protein>
    <submittedName>
        <fullName evidence="1">Uncharacterized protein</fullName>
    </submittedName>
</protein>
<name>A0A9K3Q043_9STRA</name>
<comment type="caution">
    <text evidence="1">The sequence shown here is derived from an EMBL/GenBank/DDBJ whole genome shotgun (WGS) entry which is preliminary data.</text>
</comment>
<proteinExistence type="predicted"/>
<accession>A0A9K3Q043</accession>
<gene>
    <name evidence="1" type="ORF">IV203_028711</name>
</gene>
<dbReference type="EMBL" id="JAGRRH010000007">
    <property type="protein sequence ID" value="KAG7366041.1"/>
    <property type="molecule type" value="Genomic_DNA"/>
</dbReference>
<sequence>MISSSSRLIGMKLSTIGYRGTMLMRAFSSDCEPAIRLRNAIADYRQRNYTMELPSRFKKELLSPYSKDGGSSVDIDQLNNLLINIGYREYCLSTQEQMELLRNAGSNGREIPMKQMLELIE</sequence>
<dbReference type="AlphaFoldDB" id="A0A9K3Q043"/>
<keyword evidence="2" id="KW-1185">Reference proteome</keyword>
<reference evidence="1" key="1">
    <citation type="journal article" date="2021" name="Sci. Rep.">
        <title>Diploid genomic architecture of Nitzschia inconspicua, an elite biomass production diatom.</title>
        <authorList>
            <person name="Oliver A."/>
            <person name="Podell S."/>
            <person name="Pinowska A."/>
            <person name="Traller J.C."/>
            <person name="Smith S.R."/>
            <person name="McClure R."/>
            <person name="Beliaev A."/>
            <person name="Bohutskyi P."/>
            <person name="Hill E.A."/>
            <person name="Rabines A."/>
            <person name="Zheng H."/>
            <person name="Allen L.Z."/>
            <person name="Kuo A."/>
            <person name="Grigoriev I.V."/>
            <person name="Allen A.E."/>
            <person name="Hazlebeck D."/>
            <person name="Allen E.E."/>
        </authorList>
    </citation>
    <scope>NUCLEOTIDE SEQUENCE</scope>
    <source>
        <strain evidence="1">Hildebrandi</strain>
    </source>
</reference>
<evidence type="ECO:0000313" key="2">
    <source>
        <dbReference type="Proteomes" id="UP000693970"/>
    </source>
</evidence>
<dbReference type="Proteomes" id="UP000693970">
    <property type="component" value="Unassembled WGS sequence"/>
</dbReference>